<dbReference type="RefSeq" id="WP_120472471.1">
    <property type="nucleotide sequence ID" value="NZ_RAYQ01000059.1"/>
</dbReference>
<proteinExistence type="predicted"/>
<evidence type="ECO:0000313" key="1">
    <source>
        <dbReference type="EMBL" id="RKI86863.1"/>
    </source>
</evidence>
<accession>A0A3A9AHE0</accession>
<dbReference type="Proteomes" id="UP000280696">
    <property type="component" value="Unassembled WGS sequence"/>
</dbReference>
<keyword evidence="2" id="KW-1185">Reference proteome</keyword>
<sequence length="334" mass="38687">MNFSLLEGFHSKWQDILVIGKTTERNGMKYHIVGMTLSDEAKLYIIEPYMEPESRNRKGIRNHRRMLKEHERHGYSYLHCSDLCLDDVHLKIQGGMGSPMDSDNYGMIQLFFDMMGAGWTVPEWLKDIDWENLRLLTLNIAEVSKLPHLTPQTPITITHRPNPIQHIIEKTVTLNVGKSRSFCFIDSHGDEVLCHINSVALIDVWKNTEEELNDPKLAEKFTPEQLKQARKQSYDALEQCCPKGMCYIGIEYECSKNYDLTFYSKQYLKSHPETHQGSSHFLMMRLKPDQETGTRGLPLKGCVIQTPVPSDTIKIPAELFLYHERVDEWTETIL</sequence>
<evidence type="ECO:0000313" key="2">
    <source>
        <dbReference type="Proteomes" id="UP000280696"/>
    </source>
</evidence>
<dbReference type="EMBL" id="RAYQ01000059">
    <property type="protein sequence ID" value="RKI86863.1"/>
    <property type="molecule type" value="Genomic_DNA"/>
</dbReference>
<dbReference type="AlphaFoldDB" id="A0A3A9AHE0"/>
<comment type="caution">
    <text evidence="1">The sequence shown here is derived from an EMBL/GenBank/DDBJ whole genome shotgun (WGS) entry which is preliminary data.</text>
</comment>
<gene>
    <name evidence="1" type="ORF">D7V94_22410</name>
</gene>
<protein>
    <submittedName>
        <fullName evidence="1">Uncharacterized protein</fullName>
    </submittedName>
</protein>
<dbReference type="OrthoDB" id="1792303at2"/>
<name>A0A3A9AHE0_9FIRM</name>
<reference evidence="1 2" key="1">
    <citation type="submission" date="2018-09" db="EMBL/GenBank/DDBJ databases">
        <title>Murine metabolic-syndrome-specific gut microbial biobank.</title>
        <authorList>
            <person name="Liu C."/>
        </authorList>
    </citation>
    <scope>NUCLEOTIDE SEQUENCE [LARGE SCALE GENOMIC DNA]</scope>
    <source>
        <strain evidence="1 2">0.1xD8-82</strain>
    </source>
</reference>
<organism evidence="1 2">
    <name type="scientific">Parablautia intestinalis</name>
    <dbReference type="NCBI Taxonomy" id="2320100"/>
    <lineage>
        <taxon>Bacteria</taxon>
        <taxon>Bacillati</taxon>
        <taxon>Bacillota</taxon>
        <taxon>Clostridia</taxon>
        <taxon>Lachnospirales</taxon>
        <taxon>Lachnospiraceae</taxon>
        <taxon>Parablautia</taxon>
    </lineage>
</organism>